<reference evidence="2 3" key="1">
    <citation type="submission" date="2016-10" db="EMBL/GenBank/DDBJ databases">
        <authorList>
            <person name="de Groot N.N."/>
        </authorList>
    </citation>
    <scope>NUCLEOTIDE SEQUENCE [LARGE SCALE GENOMIC DNA]</scope>
    <source>
        <strain evidence="2 3">DSM 12130</strain>
    </source>
</reference>
<keyword evidence="1" id="KW-0732">Signal</keyword>
<dbReference type="AlphaFoldDB" id="A0A1H0S420"/>
<accession>A0A1H0S420</accession>
<protein>
    <submittedName>
        <fullName evidence="2">P-type conjugative transfer protein TrbJ</fullName>
    </submittedName>
</protein>
<evidence type="ECO:0000256" key="1">
    <source>
        <dbReference type="SAM" id="SignalP"/>
    </source>
</evidence>
<dbReference type="OrthoDB" id="5415890at2"/>
<feature type="chain" id="PRO_5011603914" evidence="1">
    <location>
        <begin position="24"/>
        <end position="276"/>
    </location>
</feature>
<dbReference type="STRING" id="91360.SAMN05660330_02506"/>
<dbReference type="Proteomes" id="UP000199073">
    <property type="component" value="Unassembled WGS sequence"/>
</dbReference>
<name>A0A1H0S420_9BACT</name>
<keyword evidence="3" id="KW-1185">Reference proteome</keyword>
<proteinExistence type="predicted"/>
<gene>
    <name evidence="2" type="ORF">SAMN05660330_02506</name>
</gene>
<evidence type="ECO:0000313" key="3">
    <source>
        <dbReference type="Proteomes" id="UP000199073"/>
    </source>
</evidence>
<evidence type="ECO:0000313" key="2">
    <source>
        <dbReference type="EMBL" id="SDP36008.1"/>
    </source>
</evidence>
<sequence>MKKIIIATGLALSVMLGTKNSMAIFCSNCSTVFTQLFQYVSDVETVVELTKQYSMQIKEYEQSIADYAEFVRQTQEMIEQSNQLSRQMDNMIQNTINLPGHLKDRVILESKYLLGNLRNLKSFKADQDTLYKIYAETFPGLDEIDIEGKPVSERMEIYDAQFIKATTDIDEVLQSSFGLSGTQLEQLEATGEFDAYLHELLSEKEGNLDALEAGNQIAGIIAKELREQRALTATYIQAQSAWNAQERQKEKNHQKELDNWFNQEIDMEPILKQPGL</sequence>
<feature type="signal peptide" evidence="1">
    <location>
        <begin position="1"/>
        <end position="23"/>
    </location>
</feature>
<dbReference type="EMBL" id="FNJI01000017">
    <property type="protein sequence ID" value="SDP36008.1"/>
    <property type="molecule type" value="Genomic_DNA"/>
</dbReference>
<organism evidence="2 3">
    <name type="scientific">Desulforhopalus singaporensis</name>
    <dbReference type="NCBI Taxonomy" id="91360"/>
    <lineage>
        <taxon>Bacteria</taxon>
        <taxon>Pseudomonadati</taxon>
        <taxon>Thermodesulfobacteriota</taxon>
        <taxon>Desulfobulbia</taxon>
        <taxon>Desulfobulbales</taxon>
        <taxon>Desulfocapsaceae</taxon>
        <taxon>Desulforhopalus</taxon>
    </lineage>
</organism>
<dbReference type="RefSeq" id="WP_092223325.1">
    <property type="nucleotide sequence ID" value="NZ_FNJI01000017.1"/>
</dbReference>